<protein>
    <submittedName>
        <fullName evidence="2">Immunoglobulin-like protein</fullName>
    </submittedName>
</protein>
<dbReference type="EMBL" id="MUJZ01013700">
    <property type="protein sequence ID" value="OTF81424.1"/>
    <property type="molecule type" value="Genomic_DNA"/>
</dbReference>
<dbReference type="InterPro" id="IPR007110">
    <property type="entry name" value="Ig-like_dom"/>
</dbReference>
<dbReference type="Pfam" id="PF07679">
    <property type="entry name" value="I-set"/>
    <property type="match status" value="1"/>
</dbReference>
<dbReference type="Gene3D" id="2.60.40.10">
    <property type="entry name" value="Immunoglobulins"/>
    <property type="match status" value="1"/>
</dbReference>
<name>A0A1Y3BN45_EURMA</name>
<feature type="domain" description="Ig-like" evidence="1">
    <location>
        <begin position="2"/>
        <end position="81"/>
    </location>
</feature>
<dbReference type="PROSITE" id="PS50835">
    <property type="entry name" value="IG_LIKE"/>
    <property type="match status" value="1"/>
</dbReference>
<dbReference type="Proteomes" id="UP000194236">
    <property type="component" value="Unassembled WGS sequence"/>
</dbReference>
<proteinExistence type="predicted"/>
<evidence type="ECO:0000259" key="1">
    <source>
        <dbReference type="PROSITE" id="PS50835"/>
    </source>
</evidence>
<organism evidence="2 3">
    <name type="scientific">Euroglyphus maynei</name>
    <name type="common">Mayne's house dust mite</name>
    <dbReference type="NCBI Taxonomy" id="6958"/>
    <lineage>
        <taxon>Eukaryota</taxon>
        <taxon>Metazoa</taxon>
        <taxon>Ecdysozoa</taxon>
        <taxon>Arthropoda</taxon>
        <taxon>Chelicerata</taxon>
        <taxon>Arachnida</taxon>
        <taxon>Acari</taxon>
        <taxon>Acariformes</taxon>
        <taxon>Sarcoptiformes</taxon>
        <taxon>Astigmata</taxon>
        <taxon>Psoroptidia</taxon>
        <taxon>Analgoidea</taxon>
        <taxon>Pyroglyphidae</taxon>
        <taxon>Pyroglyphinae</taxon>
        <taxon>Euroglyphus</taxon>
    </lineage>
</organism>
<feature type="non-terminal residue" evidence="2">
    <location>
        <position position="1"/>
    </location>
</feature>
<evidence type="ECO:0000313" key="3">
    <source>
        <dbReference type="Proteomes" id="UP000194236"/>
    </source>
</evidence>
<sequence length="139" mass="16032">APRLLEFKNFYTQPINSRFVLTCNKLDGVAPLKFLWTKNGQSISQTPDSRIKIDVYDDFSMFMIKNIQIVDAGNYSCIVQNPYGIDSQWSMLQIKGRFMHCCIEVNFCCQCFDFGNVDNVSNICFVKFFHLCCTCSRST</sequence>
<comment type="caution">
    <text evidence="2">The sequence shown here is derived from an EMBL/GenBank/DDBJ whole genome shotgun (WGS) entry which is preliminary data.</text>
</comment>
<evidence type="ECO:0000313" key="2">
    <source>
        <dbReference type="EMBL" id="OTF81424.1"/>
    </source>
</evidence>
<dbReference type="SUPFAM" id="SSF48726">
    <property type="entry name" value="Immunoglobulin"/>
    <property type="match status" value="1"/>
</dbReference>
<gene>
    <name evidence="2" type="ORF">BLA29_010522</name>
</gene>
<keyword evidence="3" id="KW-1185">Reference proteome</keyword>
<reference evidence="2 3" key="1">
    <citation type="submission" date="2017-03" db="EMBL/GenBank/DDBJ databases">
        <title>Genome Survey of Euroglyphus maynei.</title>
        <authorList>
            <person name="Arlian L.G."/>
            <person name="Morgan M.S."/>
            <person name="Rider S.D."/>
        </authorList>
    </citation>
    <scope>NUCLEOTIDE SEQUENCE [LARGE SCALE GENOMIC DNA]</scope>
    <source>
        <strain evidence="2">Arlian Lab</strain>
        <tissue evidence="2">Whole body</tissue>
    </source>
</reference>
<dbReference type="InterPro" id="IPR013098">
    <property type="entry name" value="Ig_I-set"/>
</dbReference>
<dbReference type="InterPro" id="IPR013783">
    <property type="entry name" value="Ig-like_fold"/>
</dbReference>
<accession>A0A1Y3BN45</accession>
<dbReference type="InterPro" id="IPR036179">
    <property type="entry name" value="Ig-like_dom_sf"/>
</dbReference>
<dbReference type="AlphaFoldDB" id="A0A1Y3BN45"/>
<dbReference type="OrthoDB" id="6510948at2759"/>